<sequence>MQTAALLPADAGQLKADLDKTGKAVLHVNFATDRTQILPTSKPQMDAVVALLKADPSLKLAINGYTDDTGTDAHNVTLSDGRAKAVQAALVAAGIKADRLQAKGYGRVSPVSNNTDETGKAANRRVELVKLP</sequence>
<keyword evidence="7" id="KW-1185">Reference proteome</keyword>
<accession>A0AA41ZC88</accession>
<evidence type="ECO:0000256" key="1">
    <source>
        <dbReference type="ARBA" id="ARBA00004442"/>
    </source>
</evidence>
<dbReference type="SUPFAM" id="SSF103088">
    <property type="entry name" value="OmpA-like"/>
    <property type="match status" value="1"/>
</dbReference>
<dbReference type="PROSITE" id="PS51123">
    <property type="entry name" value="OMPA_2"/>
    <property type="match status" value="1"/>
</dbReference>
<evidence type="ECO:0000313" key="7">
    <source>
        <dbReference type="Proteomes" id="UP001165667"/>
    </source>
</evidence>
<dbReference type="InterPro" id="IPR006664">
    <property type="entry name" value="OMP_bac"/>
</dbReference>
<dbReference type="CDD" id="cd07185">
    <property type="entry name" value="OmpA_C-like"/>
    <property type="match status" value="1"/>
</dbReference>
<dbReference type="GO" id="GO:0009279">
    <property type="term" value="C:cell outer membrane"/>
    <property type="evidence" value="ECO:0007669"/>
    <property type="project" value="UniProtKB-SubCell"/>
</dbReference>
<evidence type="ECO:0000256" key="3">
    <source>
        <dbReference type="ARBA" id="ARBA00023237"/>
    </source>
</evidence>
<reference evidence="6" key="1">
    <citation type="submission" date="2022-05" db="EMBL/GenBank/DDBJ databases">
        <authorList>
            <person name="Pankratov T."/>
        </authorList>
    </citation>
    <scope>NUCLEOTIDE SEQUENCE</scope>
    <source>
        <strain evidence="6">BP6-180914</strain>
    </source>
</reference>
<dbReference type="RefSeq" id="WP_282589598.1">
    <property type="nucleotide sequence ID" value="NZ_JAMOIM010000120.1"/>
</dbReference>
<proteinExistence type="predicted"/>
<dbReference type="EMBL" id="JAMOIM010000120">
    <property type="protein sequence ID" value="MCW6513227.1"/>
    <property type="molecule type" value="Genomic_DNA"/>
</dbReference>
<dbReference type="InterPro" id="IPR036737">
    <property type="entry name" value="OmpA-like_sf"/>
</dbReference>
<dbReference type="PRINTS" id="PR01021">
    <property type="entry name" value="OMPADOMAIN"/>
</dbReference>
<organism evidence="6 7">
    <name type="scientific">Lichenifustis flavocetrariae</name>
    <dbReference type="NCBI Taxonomy" id="2949735"/>
    <lineage>
        <taxon>Bacteria</taxon>
        <taxon>Pseudomonadati</taxon>
        <taxon>Pseudomonadota</taxon>
        <taxon>Alphaproteobacteria</taxon>
        <taxon>Hyphomicrobiales</taxon>
        <taxon>Lichenihabitantaceae</taxon>
        <taxon>Lichenifustis</taxon>
    </lineage>
</organism>
<keyword evidence="2 4" id="KW-0472">Membrane</keyword>
<dbReference type="Proteomes" id="UP001165667">
    <property type="component" value="Unassembled WGS sequence"/>
</dbReference>
<evidence type="ECO:0000313" key="6">
    <source>
        <dbReference type="EMBL" id="MCW6513227.1"/>
    </source>
</evidence>
<feature type="domain" description="OmpA-like" evidence="5">
    <location>
        <begin position="17"/>
        <end position="132"/>
    </location>
</feature>
<dbReference type="InterPro" id="IPR050330">
    <property type="entry name" value="Bact_OuterMem_StrucFunc"/>
</dbReference>
<dbReference type="AlphaFoldDB" id="A0AA41ZC88"/>
<comment type="subcellular location">
    <subcellularLocation>
        <location evidence="1">Cell outer membrane</location>
    </subcellularLocation>
</comment>
<dbReference type="PANTHER" id="PTHR30329">
    <property type="entry name" value="STATOR ELEMENT OF FLAGELLAR MOTOR COMPLEX"/>
    <property type="match status" value="1"/>
</dbReference>
<evidence type="ECO:0000256" key="2">
    <source>
        <dbReference type="ARBA" id="ARBA00023136"/>
    </source>
</evidence>
<dbReference type="PANTHER" id="PTHR30329:SF21">
    <property type="entry name" value="LIPOPROTEIN YIAD-RELATED"/>
    <property type="match status" value="1"/>
</dbReference>
<dbReference type="InterPro" id="IPR006665">
    <property type="entry name" value="OmpA-like"/>
</dbReference>
<evidence type="ECO:0000259" key="5">
    <source>
        <dbReference type="PROSITE" id="PS51123"/>
    </source>
</evidence>
<protein>
    <submittedName>
        <fullName evidence="6">OmpA family protein</fullName>
    </submittedName>
</protein>
<keyword evidence="3" id="KW-0998">Cell outer membrane</keyword>
<comment type="caution">
    <text evidence="6">The sequence shown here is derived from an EMBL/GenBank/DDBJ whole genome shotgun (WGS) entry which is preliminary data.</text>
</comment>
<dbReference type="Pfam" id="PF00691">
    <property type="entry name" value="OmpA"/>
    <property type="match status" value="1"/>
</dbReference>
<name>A0AA41ZC88_9HYPH</name>
<dbReference type="Gene3D" id="3.30.1330.60">
    <property type="entry name" value="OmpA-like domain"/>
    <property type="match status" value="1"/>
</dbReference>
<evidence type="ECO:0000256" key="4">
    <source>
        <dbReference type="PROSITE-ProRule" id="PRU00473"/>
    </source>
</evidence>
<gene>
    <name evidence="6" type="ORF">M8523_35930</name>
</gene>